<accession>A0A084GHZ1</accession>
<gene>
    <name evidence="1" type="ORF">SAPIO_CDS0307</name>
</gene>
<evidence type="ECO:0008006" key="3">
    <source>
        <dbReference type="Google" id="ProtNLM"/>
    </source>
</evidence>
<dbReference type="SUPFAM" id="SSF53335">
    <property type="entry name" value="S-adenosyl-L-methionine-dependent methyltransferases"/>
    <property type="match status" value="1"/>
</dbReference>
<dbReference type="HOGENOM" id="CLU_010595_2_4_1"/>
<dbReference type="OrthoDB" id="2013972at2759"/>
<proteinExistence type="predicted"/>
<name>A0A084GHZ1_PSEDA</name>
<dbReference type="AlphaFoldDB" id="A0A084GHZ1"/>
<dbReference type="OMA" id="ECSIMER"/>
<keyword evidence="2" id="KW-1185">Reference proteome</keyword>
<organism evidence="1 2">
    <name type="scientific">Pseudallescheria apiosperma</name>
    <name type="common">Scedosporium apiospermum</name>
    <dbReference type="NCBI Taxonomy" id="563466"/>
    <lineage>
        <taxon>Eukaryota</taxon>
        <taxon>Fungi</taxon>
        <taxon>Dikarya</taxon>
        <taxon>Ascomycota</taxon>
        <taxon>Pezizomycotina</taxon>
        <taxon>Sordariomycetes</taxon>
        <taxon>Hypocreomycetidae</taxon>
        <taxon>Microascales</taxon>
        <taxon>Microascaceae</taxon>
        <taxon>Scedosporium</taxon>
    </lineage>
</organism>
<dbReference type="GeneID" id="27718459"/>
<dbReference type="VEuPathDB" id="FungiDB:SAPIO_CDS0307"/>
<sequence>MRWLIGSIGDWNAAFAEAYKVLKPGGWLESYESGSMIDSDDGTVTEDSALEDLQRKAMQAAGFVDIDERNLKTPLGAWPKDPGLKEVGQYAQLALEADIEGYCLYPATALGWKPEEVSVYAAHVRNEIRSLKIHSYYRQRVIWARKALETQEE</sequence>
<dbReference type="Gene3D" id="3.40.50.150">
    <property type="entry name" value="Vaccinia Virus protein VP39"/>
    <property type="match status" value="1"/>
</dbReference>
<reference evidence="1 2" key="1">
    <citation type="journal article" date="2014" name="Genome Announc.">
        <title>Draft genome sequence of the pathogenic fungus Scedosporium apiospermum.</title>
        <authorList>
            <person name="Vandeputte P."/>
            <person name="Ghamrawi S."/>
            <person name="Rechenmann M."/>
            <person name="Iltis A."/>
            <person name="Giraud S."/>
            <person name="Fleury M."/>
            <person name="Thornton C."/>
            <person name="Delhaes L."/>
            <person name="Meyer W."/>
            <person name="Papon N."/>
            <person name="Bouchara J.P."/>
        </authorList>
    </citation>
    <scope>NUCLEOTIDE SEQUENCE [LARGE SCALE GENOMIC DNA]</scope>
    <source>
        <strain evidence="1 2">IHEM 14462</strain>
    </source>
</reference>
<dbReference type="EMBL" id="JOWA01000011">
    <property type="protein sequence ID" value="KEZ46953.1"/>
    <property type="molecule type" value="Genomic_DNA"/>
</dbReference>
<dbReference type="InterPro" id="IPR029063">
    <property type="entry name" value="SAM-dependent_MTases_sf"/>
</dbReference>
<comment type="caution">
    <text evidence="1">The sequence shown here is derived from an EMBL/GenBank/DDBJ whole genome shotgun (WGS) entry which is preliminary data.</text>
</comment>
<dbReference type="Proteomes" id="UP000028545">
    <property type="component" value="Unassembled WGS sequence"/>
</dbReference>
<dbReference type="KEGG" id="sapo:SAPIO_CDS0307"/>
<dbReference type="RefSeq" id="XP_016646752.1">
    <property type="nucleotide sequence ID" value="XM_016783119.1"/>
</dbReference>
<evidence type="ECO:0000313" key="1">
    <source>
        <dbReference type="EMBL" id="KEZ46953.1"/>
    </source>
</evidence>
<evidence type="ECO:0000313" key="2">
    <source>
        <dbReference type="Proteomes" id="UP000028545"/>
    </source>
</evidence>
<protein>
    <recommendedName>
        <fullName evidence="3">Methyltransferase type 11 domain-containing protein</fullName>
    </recommendedName>
</protein>